<dbReference type="SUPFAM" id="SSF48403">
    <property type="entry name" value="Ankyrin repeat"/>
    <property type="match status" value="2"/>
</dbReference>
<evidence type="ECO:0000256" key="4">
    <source>
        <dbReference type="SAM" id="MobiDB-lite"/>
    </source>
</evidence>
<sequence length="612" mass="66746">MNDIPRGTSRINIINSLLLQTPANDRRGYPVAPEVQVGIMMADSRLDDELSIATIEFSDTPEWLQYLNNDTYGFPKKTAFGTLWRGIDMTAIDDLGQTAFMRAVIQGGLSLLEAEMMAEFEDTDVNIQDNHGRTALHWACAKDHFDMVRLCLSISQSIIGLRDNDGLTAFDVACQSGNDMIPTLFYKSMFEMEETHPQEALLRVLTLTSDPVVDRPIFPGSAMFKPVRDGNVPLIEALIARGVDHAARDEDGNTALHVAAKTGQVEIAAILLDGGFDFHAKENSGATPLDLAADTGNKDMEQALLTRMAWQNEGSNKAGTAKQLPQKHQKDPQVEPRDTSIHNEERPTLLGATKRNLEQTPIRRIERKNEQGLTQLLQAALDGDLDNLMALLQLGANVEAKNPDEHTPLHLAAKHGHLEIVKALIARGAEIEAVDELRASSLILAARNGHDEIVSELLDAGADIEQSNYWNQTALHVAADRGHTAVVTKLLAAGAGIEAVDAFGFTALHRSADHGHTGIVHELLSHGAYTEVVTDMEYTPLHLAVARGRTLTVKELIANGARPGALCAEGTARQLASKYGNQDTIELLVASPLDWVRYRMPSKLGLTANHTV</sequence>
<evidence type="ECO:0000256" key="1">
    <source>
        <dbReference type="ARBA" id="ARBA00022737"/>
    </source>
</evidence>
<evidence type="ECO:0000256" key="2">
    <source>
        <dbReference type="ARBA" id="ARBA00023043"/>
    </source>
</evidence>
<dbReference type="InterPro" id="IPR036770">
    <property type="entry name" value="Ankyrin_rpt-contain_sf"/>
</dbReference>
<dbReference type="SMART" id="SM00248">
    <property type="entry name" value="ANK"/>
    <property type="match status" value="10"/>
</dbReference>
<keyword evidence="1" id="KW-0677">Repeat</keyword>
<feature type="repeat" description="ANK" evidence="3">
    <location>
        <begin position="536"/>
        <end position="561"/>
    </location>
</feature>
<dbReference type="PANTHER" id="PTHR24123:SF33">
    <property type="entry name" value="PROTEIN HOS4"/>
    <property type="match status" value="1"/>
</dbReference>
<feature type="region of interest" description="Disordered" evidence="4">
    <location>
        <begin position="314"/>
        <end position="355"/>
    </location>
</feature>
<feature type="repeat" description="ANK" evidence="3">
    <location>
        <begin position="437"/>
        <end position="469"/>
    </location>
</feature>
<feature type="repeat" description="ANK" evidence="3">
    <location>
        <begin position="251"/>
        <end position="283"/>
    </location>
</feature>
<dbReference type="InterPro" id="IPR002110">
    <property type="entry name" value="Ankyrin_rpt"/>
</dbReference>
<dbReference type="PROSITE" id="PS50088">
    <property type="entry name" value="ANK_REPEAT"/>
    <property type="match status" value="7"/>
</dbReference>
<dbReference type="Pfam" id="PF00023">
    <property type="entry name" value="Ank"/>
    <property type="match status" value="1"/>
</dbReference>
<dbReference type="Proteomes" id="UP001447188">
    <property type="component" value="Unassembled WGS sequence"/>
</dbReference>
<organism evidence="5 6">
    <name type="scientific">Discina gigas</name>
    <dbReference type="NCBI Taxonomy" id="1032678"/>
    <lineage>
        <taxon>Eukaryota</taxon>
        <taxon>Fungi</taxon>
        <taxon>Dikarya</taxon>
        <taxon>Ascomycota</taxon>
        <taxon>Pezizomycotina</taxon>
        <taxon>Pezizomycetes</taxon>
        <taxon>Pezizales</taxon>
        <taxon>Discinaceae</taxon>
        <taxon>Discina</taxon>
    </lineage>
</organism>
<dbReference type="EMBL" id="JBBBZM010000088">
    <property type="protein sequence ID" value="KAL0634668.1"/>
    <property type="molecule type" value="Genomic_DNA"/>
</dbReference>
<comment type="caution">
    <text evidence="5">The sequence shown here is derived from an EMBL/GenBank/DDBJ whole genome shotgun (WGS) entry which is preliminary data.</text>
</comment>
<dbReference type="Pfam" id="PF12796">
    <property type="entry name" value="Ank_2"/>
    <property type="match status" value="3"/>
</dbReference>
<gene>
    <name evidence="5" type="ORF">Q9L58_006394</name>
</gene>
<dbReference type="PRINTS" id="PR01415">
    <property type="entry name" value="ANKYRIN"/>
</dbReference>
<feature type="repeat" description="ANK" evidence="3">
    <location>
        <begin position="503"/>
        <end position="535"/>
    </location>
</feature>
<name>A0ABR3GFM1_9PEZI</name>
<dbReference type="Pfam" id="PF13637">
    <property type="entry name" value="Ank_4"/>
    <property type="match status" value="1"/>
</dbReference>
<proteinExistence type="predicted"/>
<accession>A0ABR3GFM1</accession>
<evidence type="ECO:0000313" key="6">
    <source>
        <dbReference type="Proteomes" id="UP001447188"/>
    </source>
</evidence>
<feature type="repeat" description="ANK" evidence="3">
    <location>
        <begin position="371"/>
        <end position="403"/>
    </location>
</feature>
<keyword evidence="2 3" id="KW-0040">ANK repeat</keyword>
<reference evidence="5 6" key="1">
    <citation type="submission" date="2024-02" db="EMBL/GenBank/DDBJ databases">
        <title>Discinaceae phylogenomics.</title>
        <authorList>
            <person name="Dirks A.C."/>
            <person name="James T.Y."/>
        </authorList>
    </citation>
    <scope>NUCLEOTIDE SEQUENCE [LARGE SCALE GENOMIC DNA]</scope>
    <source>
        <strain evidence="5 6">ACD0624</strain>
    </source>
</reference>
<feature type="repeat" description="ANK" evidence="3">
    <location>
        <begin position="470"/>
        <end position="502"/>
    </location>
</feature>
<dbReference type="PROSITE" id="PS50297">
    <property type="entry name" value="ANK_REP_REGION"/>
    <property type="match status" value="7"/>
</dbReference>
<protein>
    <submittedName>
        <fullName evidence="5">Uncharacterized protein</fullName>
    </submittedName>
</protein>
<dbReference type="Gene3D" id="1.25.40.20">
    <property type="entry name" value="Ankyrin repeat-containing domain"/>
    <property type="match status" value="4"/>
</dbReference>
<feature type="compositionally biased region" description="Basic and acidic residues" evidence="4">
    <location>
        <begin position="328"/>
        <end position="347"/>
    </location>
</feature>
<dbReference type="PANTHER" id="PTHR24123">
    <property type="entry name" value="ANKYRIN REPEAT-CONTAINING"/>
    <property type="match status" value="1"/>
</dbReference>
<dbReference type="InterPro" id="IPR051165">
    <property type="entry name" value="Multifunctional_ANK_Repeat"/>
</dbReference>
<keyword evidence="6" id="KW-1185">Reference proteome</keyword>
<feature type="repeat" description="ANK" evidence="3">
    <location>
        <begin position="404"/>
        <end position="436"/>
    </location>
</feature>
<evidence type="ECO:0000256" key="3">
    <source>
        <dbReference type="PROSITE-ProRule" id="PRU00023"/>
    </source>
</evidence>
<evidence type="ECO:0000313" key="5">
    <source>
        <dbReference type="EMBL" id="KAL0634668.1"/>
    </source>
</evidence>